<feature type="transmembrane region" description="Helical" evidence="2">
    <location>
        <begin position="341"/>
        <end position="359"/>
    </location>
</feature>
<feature type="compositionally biased region" description="Gly residues" evidence="1">
    <location>
        <begin position="402"/>
        <end position="415"/>
    </location>
</feature>
<dbReference type="EMBL" id="CWHQ02000004">
    <property type="protein sequence ID" value="SBO21477.1"/>
    <property type="molecule type" value="Genomic_DNA"/>
</dbReference>
<feature type="compositionally biased region" description="Low complexity" evidence="1">
    <location>
        <begin position="436"/>
        <end position="452"/>
    </location>
</feature>
<keyword evidence="2" id="KW-0472">Membrane</keyword>
<dbReference type="Proteomes" id="UP000182128">
    <property type="component" value="Unassembled WGS sequence"/>
</dbReference>
<proteinExistence type="predicted"/>
<dbReference type="InterPro" id="IPR008780">
    <property type="entry name" value="Plasmodium_Vir"/>
</dbReference>
<protein>
    <submittedName>
        <fullName evidence="4">KIR protein</fullName>
    </submittedName>
</protein>
<dbReference type="Proteomes" id="UP000182142">
    <property type="component" value="Unassembled WGS sequence"/>
</dbReference>
<feature type="region of interest" description="Disordered" evidence="1">
    <location>
        <begin position="206"/>
        <end position="235"/>
    </location>
</feature>
<dbReference type="Pfam" id="PF05795">
    <property type="entry name" value="Plasmodium_Vir"/>
    <property type="match status" value="1"/>
</dbReference>
<evidence type="ECO:0000313" key="4">
    <source>
        <dbReference type="EMBL" id="SBO21904.1"/>
    </source>
</evidence>
<feature type="compositionally biased region" description="Low complexity" evidence="1">
    <location>
        <begin position="416"/>
        <end position="425"/>
    </location>
</feature>
<keyword evidence="2" id="KW-1133">Transmembrane helix</keyword>
<organism evidence="4 6">
    <name type="scientific">Plasmodium knowlesi (strain H)</name>
    <dbReference type="NCBI Taxonomy" id="5851"/>
    <lineage>
        <taxon>Eukaryota</taxon>
        <taxon>Sar</taxon>
        <taxon>Alveolata</taxon>
        <taxon>Apicomplexa</taxon>
        <taxon>Aconoidasida</taxon>
        <taxon>Haemosporida</taxon>
        <taxon>Plasmodiidae</taxon>
        <taxon>Plasmodium</taxon>
        <taxon>Plasmodium (Plasmodium)</taxon>
    </lineage>
</organism>
<sequence>MVQQSEDTDKLPSEIIYSKFVEGTGCPVEYGGRKYKEEWERVLRGVLQKKGIDGSNLAVEIARTWCNVYIMRLPEEVPGYGPWDVFYFWLGDQIRGKLNGNNFSNVMGAMYKVLTKDECRSKCKNIYPGIREELFQEAKKLFEYYFDYNYLNTQKGSNKKSICGRMMAKLEEAKSAFRDISSLCNNAASDRYCRIFWGESVGKEPYKEPEPLTCPEGEAESLGPESRPGPDGRLNSDIDISGPKVDIDVPDVNIEGPDAKLKGSGAEVLWPDVKEAADGKSGSIVGSVSGGLVSVALPAIGFYLYKVITYTYIFTYIYTYIFTYIYTYICIHTYIHIHVYIYMSFPFFFFLFFFFFQYTDVFDGIKKSLFGGLNNRNRGRRSTIRHQHFDDTFTGNDSSTLGGDGSTTLGGGGGESSTLGGSSTDISTIYDDGRRQPTGRTRTGTNNRRPGNIRYYAT</sequence>
<accession>A0A1A7VJ78</accession>
<evidence type="ECO:0000313" key="5">
    <source>
        <dbReference type="Proteomes" id="UP000182128"/>
    </source>
</evidence>
<name>A0A1A7VJ78_PLAKH</name>
<evidence type="ECO:0000313" key="6">
    <source>
        <dbReference type="Proteomes" id="UP000182142"/>
    </source>
</evidence>
<reference evidence="5 6" key="1">
    <citation type="submission" date="2016-05" db="EMBL/GenBank/DDBJ databases">
        <authorList>
            <person name="Sharaf H."/>
        </authorList>
    </citation>
    <scope>NUCLEOTIDE SEQUENCE [LARGE SCALE GENOMIC DNA]</scope>
    <source>
        <strain evidence="5 6">H</strain>
    </source>
</reference>
<feature type="transmembrane region" description="Helical" evidence="2">
    <location>
        <begin position="284"/>
        <end position="305"/>
    </location>
</feature>
<evidence type="ECO:0000256" key="1">
    <source>
        <dbReference type="SAM" id="MobiDB-lite"/>
    </source>
</evidence>
<evidence type="ECO:0000256" key="2">
    <source>
        <dbReference type="SAM" id="Phobius"/>
    </source>
</evidence>
<dbReference type="EMBL" id="CWHR02000003">
    <property type="protein sequence ID" value="SBO21904.1"/>
    <property type="molecule type" value="Genomic_DNA"/>
</dbReference>
<keyword evidence="2" id="KW-0812">Transmembrane</keyword>
<gene>
    <name evidence="3" type="ORF">PKNA1_C2_1012400</name>
    <name evidence="4" type="ORF">PKNA1_H1_1012400</name>
</gene>
<dbReference type="AlphaFoldDB" id="A0A1A7VJ78"/>
<reference evidence="4" key="2">
    <citation type="submission" date="2016-05" db="EMBL/GenBank/DDBJ databases">
        <authorList>
            <person name="Lavstsen T."/>
            <person name="Jespersen J.S."/>
        </authorList>
    </citation>
    <scope>NUCLEOTIDE SEQUENCE [LARGE SCALE GENOMIC DNA]</scope>
</reference>
<feature type="transmembrane region" description="Helical" evidence="2">
    <location>
        <begin position="317"/>
        <end position="335"/>
    </location>
</feature>
<feature type="region of interest" description="Disordered" evidence="1">
    <location>
        <begin position="389"/>
        <end position="458"/>
    </location>
</feature>
<evidence type="ECO:0000313" key="3">
    <source>
        <dbReference type="EMBL" id="SBO21477.1"/>
    </source>
</evidence>